<feature type="region of interest" description="Disordered" evidence="1">
    <location>
        <begin position="1"/>
        <end position="49"/>
    </location>
</feature>
<gene>
    <name evidence="2" type="ORF">LX32DRAFT_699144</name>
</gene>
<feature type="compositionally biased region" description="Basic residues" evidence="1">
    <location>
        <begin position="1"/>
        <end position="17"/>
    </location>
</feature>
<feature type="region of interest" description="Disordered" evidence="1">
    <location>
        <begin position="101"/>
        <end position="123"/>
    </location>
</feature>
<dbReference type="PANTHER" id="PTHR40618:SF1">
    <property type="entry name" value="B-ZIP TRANSCRIPTION FACTOR (EUROFUNG)"/>
    <property type="match status" value="1"/>
</dbReference>
<feature type="region of interest" description="Disordered" evidence="1">
    <location>
        <begin position="130"/>
        <end position="149"/>
    </location>
</feature>
<dbReference type="Gene3D" id="1.20.5.170">
    <property type="match status" value="1"/>
</dbReference>
<comment type="caution">
    <text evidence="2">The sequence shown here is derived from an EMBL/GenBank/DDBJ whole genome shotgun (WGS) entry which is preliminary data.</text>
</comment>
<organism evidence="2 3">
    <name type="scientific">Colletotrichum zoysiae</name>
    <dbReference type="NCBI Taxonomy" id="1216348"/>
    <lineage>
        <taxon>Eukaryota</taxon>
        <taxon>Fungi</taxon>
        <taxon>Dikarya</taxon>
        <taxon>Ascomycota</taxon>
        <taxon>Pezizomycotina</taxon>
        <taxon>Sordariomycetes</taxon>
        <taxon>Hypocreomycetidae</taxon>
        <taxon>Glomerellales</taxon>
        <taxon>Glomerellaceae</taxon>
        <taxon>Colletotrichum</taxon>
        <taxon>Colletotrichum graminicola species complex</taxon>
    </lineage>
</organism>
<accession>A0AAD9H4U2</accession>
<evidence type="ECO:0000256" key="1">
    <source>
        <dbReference type="SAM" id="MobiDB-lite"/>
    </source>
</evidence>
<dbReference type="AlphaFoldDB" id="A0AAD9H4U2"/>
<dbReference type="EMBL" id="MU843079">
    <property type="protein sequence ID" value="KAK2021797.1"/>
    <property type="molecule type" value="Genomic_DNA"/>
</dbReference>
<evidence type="ECO:0000313" key="2">
    <source>
        <dbReference type="EMBL" id="KAK2021797.1"/>
    </source>
</evidence>
<evidence type="ECO:0000313" key="3">
    <source>
        <dbReference type="Proteomes" id="UP001232148"/>
    </source>
</evidence>
<reference evidence="2" key="1">
    <citation type="submission" date="2021-06" db="EMBL/GenBank/DDBJ databases">
        <title>Comparative genomics, transcriptomics and evolutionary studies reveal genomic signatures of adaptation to plant cell wall in hemibiotrophic fungi.</title>
        <authorList>
            <consortium name="DOE Joint Genome Institute"/>
            <person name="Baroncelli R."/>
            <person name="Diaz J.F."/>
            <person name="Benocci T."/>
            <person name="Peng M."/>
            <person name="Battaglia E."/>
            <person name="Haridas S."/>
            <person name="Andreopoulos W."/>
            <person name="Labutti K."/>
            <person name="Pangilinan J."/>
            <person name="Floch G.L."/>
            <person name="Makela M.R."/>
            <person name="Henrissat B."/>
            <person name="Grigoriev I.V."/>
            <person name="Crouch J.A."/>
            <person name="De Vries R.P."/>
            <person name="Sukno S.A."/>
            <person name="Thon M.R."/>
        </authorList>
    </citation>
    <scope>NUCLEOTIDE SEQUENCE</scope>
    <source>
        <strain evidence="2">MAFF235873</strain>
    </source>
</reference>
<dbReference type="PANTHER" id="PTHR40618">
    <property type="entry name" value="B-ZIP TRANSCRIPTION FACTOR (EUROFUNG)-RELATED"/>
    <property type="match status" value="1"/>
</dbReference>
<sequence length="393" mass="43629">MDSRPISKRRGRPRKSSAPRNPDEEHRRAQVRKAQKTFQARRQETHKAREERLVSLEAMVDHMGHAFSELADYIISSEACKEDSGMLGKLAAATAQVLALSRRSHDREPGDELFGPEQDPAPLAQQNELRSDTVHPRQPATSSAETDLALHTGTISSNQYWSDRDSATEPYDVSTIQNPFGNGWFGRLPRLPGGLQFSTGPLWLDHDSFAFRLLISTLQTAYWTLVNDTEDSTALSNYKFRFAFLYHDRQELQFNLRWFLGPGIAEVHLLMERNTAAKASIAIGNGGLLNAGVDLAAAAAENLPDSLDAGFVGSRAVYELFATVKDVDEHLKQRGVRHVDSDIIELAFPPPGSSTTGFDASIPQVSPPPLSNNIINGVLLKMSNTTTRWRRKN</sequence>
<dbReference type="Proteomes" id="UP001232148">
    <property type="component" value="Unassembled WGS sequence"/>
</dbReference>
<evidence type="ECO:0008006" key="4">
    <source>
        <dbReference type="Google" id="ProtNLM"/>
    </source>
</evidence>
<name>A0AAD9H4U2_9PEZI</name>
<proteinExistence type="predicted"/>
<dbReference type="CDD" id="cd14688">
    <property type="entry name" value="bZIP_YAP"/>
    <property type="match status" value="1"/>
</dbReference>
<protein>
    <recommendedName>
        <fullName evidence="4">BZIP domain-containing protein</fullName>
    </recommendedName>
</protein>
<keyword evidence="3" id="KW-1185">Reference proteome</keyword>